<evidence type="ECO:0000313" key="1">
    <source>
        <dbReference type="EMBL" id="NHN77899.1"/>
    </source>
</evidence>
<evidence type="ECO:0000313" key="2">
    <source>
        <dbReference type="Proteomes" id="UP000736384"/>
    </source>
</evidence>
<organism evidence="1 2">
    <name type="scientific">Azotobacter chroococcum</name>
    <dbReference type="NCBI Taxonomy" id="353"/>
    <lineage>
        <taxon>Bacteria</taxon>
        <taxon>Pseudomonadati</taxon>
        <taxon>Pseudomonadota</taxon>
        <taxon>Gammaproteobacteria</taxon>
        <taxon>Pseudomonadales</taxon>
        <taxon>Pseudomonadaceae</taxon>
        <taxon>Azotobacter</taxon>
    </lineage>
</organism>
<dbReference type="InterPro" id="IPR025427">
    <property type="entry name" value="DUF4160"/>
</dbReference>
<accession>A0AA44C6X5</accession>
<dbReference type="Pfam" id="PF13711">
    <property type="entry name" value="DUF4160"/>
    <property type="match status" value="1"/>
</dbReference>
<sequence>MPTALRFNGLRAVIYPNDHRPAHVHVMGHGCEAVFNLHCPEGPPELRENFGFSLKELNSSESMLAAELPTACAEWEVIHGQP</sequence>
<dbReference type="EMBL" id="JAAPAP010000007">
    <property type="protein sequence ID" value="NHN77899.1"/>
    <property type="molecule type" value="Genomic_DNA"/>
</dbReference>
<dbReference type="AlphaFoldDB" id="A0AA44C6X5"/>
<gene>
    <name evidence="1" type="ORF">HA520_11495</name>
</gene>
<reference evidence="1" key="1">
    <citation type="submission" date="2020-03" db="EMBL/GenBank/DDBJ databases">
        <title>Genome assembly of Azotobacter chroococcum W5.</title>
        <authorList>
            <person name="Kannepalli A."/>
        </authorList>
    </citation>
    <scope>NUCLEOTIDE SEQUENCE</scope>
    <source>
        <strain evidence="1">W5</strain>
    </source>
</reference>
<proteinExistence type="predicted"/>
<dbReference type="RefSeq" id="WP_165892748.1">
    <property type="nucleotide sequence ID" value="NZ_JAAPAP010000007.1"/>
</dbReference>
<comment type="caution">
    <text evidence="1">The sequence shown here is derived from an EMBL/GenBank/DDBJ whole genome shotgun (WGS) entry which is preliminary data.</text>
</comment>
<name>A0AA44C6X5_9GAMM</name>
<protein>
    <submittedName>
        <fullName evidence="1">DUF4160 domain-containing protein</fullName>
    </submittedName>
</protein>
<dbReference type="Proteomes" id="UP000736384">
    <property type="component" value="Unassembled WGS sequence"/>
</dbReference>